<organism evidence="2">
    <name type="scientific">uncultured Rubrobacteraceae bacterium</name>
    <dbReference type="NCBI Taxonomy" id="349277"/>
    <lineage>
        <taxon>Bacteria</taxon>
        <taxon>Bacillati</taxon>
        <taxon>Actinomycetota</taxon>
        <taxon>Rubrobacteria</taxon>
        <taxon>Rubrobacterales</taxon>
        <taxon>Rubrobacteraceae</taxon>
        <taxon>environmental samples</taxon>
    </lineage>
</organism>
<evidence type="ECO:0000313" key="2">
    <source>
        <dbReference type="EMBL" id="CAA9526425.1"/>
    </source>
</evidence>
<evidence type="ECO:0000256" key="1">
    <source>
        <dbReference type="SAM" id="MobiDB-lite"/>
    </source>
</evidence>
<dbReference type="EMBL" id="CADCVM010000440">
    <property type="protein sequence ID" value="CAA9526425.1"/>
    <property type="molecule type" value="Genomic_DNA"/>
</dbReference>
<feature type="compositionally biased region" description="Basic residues" evidence="1">
    <location>
        <begin position="86"/>
        <end position="102"/>
    </location>
</feature>
<feature type="non-terminal residue" evidence="2">
    <location>
        <position position="390"/>
    </location>
</feature>
<feature type="compositionally biased region" description="Gly residues" evidence="1">
    <location>
        <begin position="314"/>
        <end position="326"/>
    </location>
</feature>
<accession>A0A6J4TMR6</accession>
<proteinExistence type="predicted"/>
<feature type="compositionally biased region" description="Low complexity" evidence="1">
    <location>
        <begin position="67"/>
        <end position="77"/>
    </location>
</feature>
<feature type="compositionally biased region" description="Gly residues" evidence="1">
    <location>
        <begin position="118"/>
        <end position="135"/>
    </location>
</feature>
<name>A0A6J4TMR6_9ACTN</name>
<sequence>GNKRPRRLQQNGRGRVRRAGGPGGRRLDPSGGRRARLPDGQRHAEPGNTGDRAGARRAGEQVRGGVRPHAAPHAPQGGHRGGGGGPRRRGRPDRDRRRRLDHRRGQGGATVLGERRPFGGGAGRAAPGEGAGRRGGPAAMRRADGAADRRTHDAVSGGVQRDLRRHGRADEGEGTVPPPARHPGRGRPRPRDHRAHPGVAVPVHRRPRCGPLRRGRLLAGGAPVRRCAGAAGPRPAGGGLGAREGGPFGPAGPPRLPDRLLALDGSAGQRGTDGGEPRDRLRARRRVRRPARPHVLHHAAGGDALEQGRKRGAAGDGGGRDGSAGGGRRRPVGCPHRRPGHAAQPVRGGDRPRALRPDRRAGHGNAVGAAQSPAHRRPGAGAGDIGVGGL</sequence>
<feature type="compositionally biased region" description="Gly residues" evidence="1">
    <location>
        <begin position="380"/>
        <end position="390"/>
    </location>
</feature>
<protein>
    <submittedName>
        <fullName evidence="2">Maleylacetate reductase</fullName>
    </submittedName>
</protein>
<dbReference type="AlphaFoldDB" id="A0A6J4TMR6"/>
<feature type="compositionally biased region" description="Basic residues" evidence="1">
    <location>
        <begin position="281"/>
        <end position="297"/>
    </location>
</feature>
<feature type="compositionally biased region" description="Low complexity" evidence="1">
    <location>
        <begin position="217"/>
        <end position="234"/>
    </location>
</feature>
<feature type="compositionally biased region" description="Basic and acidic residues" evidence="1">
    <location>
        <begin position="348"/>
        <end position="361"/>
    </location>
</feature>
<feature type="compositionally biased region" description="Basic residues" evidence="1">
    <location>
        <begin position="203"/>
        <end position="216"/>
    </location>
</feature>
<gene>
    <name evidence="2" type="ORF">AVDCRST_MAG05-4011</name>
</gene>
<feature type="compositionally biased region" description="Basic and acidic residues" evidence="1">
    <location>
        <begin position="36"/>
        <end position="45"/>
    </location>
</feature>
<feature type="compositionally biased region" description="Basic and acidic residues" evidence="1">
    <location>
        <begin position="141"/>
        <end position="153"/>
    </location>
</feature>
<feature type="region of interest" description="Disordered" evidence="1">
    <location>
        <begin position="1"/>
        <end position="390"/>
    </location>
</feature>
<feature type="compositionally biased region" description="Basic residues" evidence="1">
    <location>
        <begin position="182"/>
        <end position="196"/>
    </location>
</feature>
<feature type="compositionally biased region" description="Basic residues" evidence="1">
    <location>
        <begin position="327"/>
        <end position="340"/>
    </location>
</feature>
<feature type="compositionally biased region" description="Gly residues" evidence="1">
    <location>
        <begin position="235"/>
        <end position="249"/>
    </location>
</feature>
<reference evidence="2" key="1">
    <citation type="submission" date="2020-02" db="EMBL/GenBank/DDBJ databases">
        <authorList>
            <person name="Meier V. D."/>
        </authorList>
    </citation>
    <scope>NUCLEOTIDE SEQUENCE</scope>
    <source>
        <strain evidence="2">AVDCRST_MAG05</strain>
    </source>
</reference>
<feature type="non-terminal residue" evidence="2">
    <location>
        <position position="1"/>
    </location>
</feature>